<feature type="transmembrane region" description="Helical" evidence="2">
    <location>
        <begin position="139"/>
        <end position="159"/>
    </location>
</feature>
<evidence type="ECO:0008006" key="5">
    <source>
        <dbReference type="Google" id="ProtNLM"/>
    </source>
</evidence>
<proteinExistence type="inferred from homology"/>
<dbReference type="AlphaFoldDB" id="A0A176RZB5"/>
<keyword evidence="2" id="KW-0812">Transmembrane</keyword>
<accession>A0A176RZB5</accession>
<evidence type="ECO:0000256" key="2">
    <source>
        <dbReference type="SAM" id="Phobius"/>
    </source>
</evidence>
<feature type="transmembrane region" description="Helical" evidence="2">
    <location>
        <begin position="46"/>
        <end position="68"/>
    </location>
</feature>
<name>A0A176RZB5_9GAMM</name>
<feature type="transmembrane region" description="Helical" evidence="2">
    <location>
        <begin position="80"/>
        <end position="104"/>
    </location>
</feature>
<keyword evidence="2" id="KW-0472">Membrane</keyword>
<evidence type="ECO:0000256" key="1">
    <source>
        <dbReference type="ARBA" id="ARBA00010894"/>
    </source>
</evidence>
<dbReference type="PANTHER" id="PTHR33219">
    <property type="entry name" value="YLMG HOMOLOG PROTEIN 2, CHLOROPLASTIC"/>
    <property type="match status" value="1"/>
</dbReference>
<dbReference type="Proteomes" id="UP000076962">
    <property type="component" value="Unassembled WGS sequence"/>
</dbReference>
<dbReference type="PATRIC" id="fig|1003181.4.peg.4231"/>
<dbReference type="PANTHER" id="PTHR33219:SF14">
    <property type="entry name" value="PROTEIN COFACTOR ASSEMBLY OF COMPLEX C SUBUNIT B CCB3, CHLOROPLASTIC-RELATED"/>
    <property type="match status" value="1"/>
</dbReference>
<organism evidence="3 4">
    <name type="scientific">Candidatus Thiomargarita nelsonii</name>
    <dbReference type="NCBI Taxonomy" id="1003181"/>
    <lineage>
        <taxon>Bacteria</taxon>
        <taxon>Pseudomonadati</taxon>
        <taxon>Pseudomonadota</taxon>
        <taxon>Gammaproteobacteria</taxon>
        <taxon>Thiotrichales</taxon>
        <taxon>Thiotrichaceae</taxon>
        <taxon>Thiomargarita</taxon>
    </lineage>
</organism>
<keyword evidence="2" id="KW-1133">Transmembrane helix</keyword>
<comment type="similarity">
    <text evidence="1">Belongs to the YggT family.</text>
</comment>
<reference evidence="3 4" key="1">
    <citation type="submission" date="2016-05" db="EMBL/GenBank/DDBJ databases">
        <title>Single-cell genome of chain-forming Candidatus Thiomargarita nelsonii and comparison to other large sulfur-oxidizing bacteria.</title>
        <authorList>
            <person name="Winkel M."/>
            <person name="Salman V."/>
            <person name="Woyke T."/>
            <person name="Schulz-Vogt H."/>
            <person name="Richter M."/>
            <person name="Flood B."/>
            <person name="Bailey J."/>
            <person name="Amann R."/>
            <person name="Mussmann M."/>
        </authorList>
    </citation>
    <scope>NUCLEOTIDE SEQUENCE [LARGE SCALE GENOMIC DNA]</scope>
    <source>
        <strain evidence="3 4">THI036</strain>
    </source>
</reference>
<dbReference type="Pfam" id="PF02325">
    <property type="entry name" value="CCB3_YggT"/>
    <property type="match status" value="2"/>
</dbReference>
<gene>
    <name evidence="3" type="ORF">THIOM_003136</name>
</gene>
<evidence type="ECO:0000313" key="3">
    <source>
        <dbReference type="EMBL" id="OAD21110.1"/>
    </source>
</evidence>
<evidence type="ECO:0000313" key="4">
    <source>
        <dbReference type="Proteomes" id="UP000076962"/>
    </source>
</evidence>
<protein>
    <recommendedName>
        <fullName evidence="5">YggT family protein</fullName>
    </recommendedName>
</protein>
<keyword evidence="4" id="KW-1185">Reference proteome</keyword>
<dbReference type="InterPro" id="IPR003425">
    <property type="entry name" value="CCB3/YggT"/>
</dbReference>
<dbReference type="GO" id="GO:0016020">
    <property type="term" value="C:membrane"/>
    <property type="evidence" value="ECO:0007669"/>
    <property type="project" value="InterPro"/>
</dbReference>
<comment type="caution">
    <text evidence="3">The sequence shown here is derived from an EMBL/GenBank/DDBJ whole genome shotgun (WGS) entry which is preliminary data.</text>
</comment>
<dbReference type="EMBL" id="LUTY01001868">
    <property type="protein sequence ID" value="OAD21110.1"/>
    <property type="molecule type" value="Genomic_DNA"/>
</dbReference>
<sequence>MLRFLLQWMRISFRNDPILRLLLRLTNPPLQFLYNFIPAWQDIDFAAIVFMLALKMLELSLITWLYGLSFAFTSILLESIAQLLSLLIYIFIFAIIIQVILSWIARDTYNPLTDILYQLNEPLLRLVPRRISLVQGIDFSPLVVIIVLQSVNILVVGMLRHLAE</sequence>